<sequence>MTPGSTTIQAESERKGAKEVSNGIPQKSPRFQRTQEGPAPHMPKSVVYVVCTPIQPYGAAIHERPTREPQGNVWSRHQSIMQIPDALTGIQGLQRKPKVQPKPERA</sequence>
<evidence type="ECO:0000256" key="1">
    <source>
        <dbReference type="SAM" id="MobiDB-lite"/>
    </source>
</evidence>
<feature type="region of interest" description="Disordered" evidence="1">
    <location>
        <begin position="87"/>
        <end position="106"/>
    </location>
</feature>
<dbReference type="RefSeq" id="XP_002911499.1">
    <property type="nucleotide sequence ID" value="XM_002911453.1"/>
</dbReference>
<gene>
    <name evidence="2" type="ORF">CC1G_14497</name>
</gene>
<organism evidence="2 3">
    <name type="scientific">Coprinopsis cinerea (strain Okayama-7 / 130 / ATCC MYA-4618 / FGSC 9003)</name>
    <name type="common">Inky cap fungus</name>
    <name type="synonym">Hormographiella aspergillata</name>
    <dbReference type="NCBI Taxonomy" id="240176"/>
    <lineage>
        <taxon>Eukaryota</taxon>
        <taxon>Fungi</taxon>
        <taxon>Dikarya</taxon>
        <taxon>Basidiomycota</taxon>
        <taxon>Agaricomycotina</taxon>
        <taxon>Agaricomycetes</taxon>
        <taxon>Agaricomycetidae</taxon>
        <taxon>Agaricales</taxon>
        <taxon>Agaricineae</taxon>
        <taxon>Psathyrellaceae</taxon>
        <taxon>Coprinopsis</taxon>
    </lineage>
</organism>
<feature type="region of interest" description="Disordered" evidence="1">
    <location>
        <begin position="1"/>
        <end position="42"/>
    </location>
</feature>
<dbReference type="HOGENOM" id="CLU_2223144_0_0_1"/>
<feature type="compositionally biased region" description="Polar residues" evidence="1">
    <location>
        <begin position="1"/>
        <end position="10"/>
    </location>
</feature>
<dbReference type="InParanoid" id="D6RLV7"/>
<reference evidence="2 3" key="1">
    <citation type="journal article" date="2010" name="Proc. Natl. Acad. Sci. U.S.A.">
        <title>Insights into evolution of multicellular fungi from the assembled chromosomes of the mushroom Coprinopsis cinerea (Coprinus cinereus).</title>
        <authorList>
            <person name="Stajich J.E."/>
            <person name="Wilke S.K."/>
            <person name="Ahren D."/>
            <person name="Au C.H."/>
            <person name="Birren B.W."/>
            <person name="Borodovsky M."/>
            <person name="Burns C."/>
            <person name="Canback B."/>
            <person name="Casselton L.A."/>
            <person name="Cheng C.K."/>
            <person name="Deng J."/>
            <person name="Dietrich F.S."/>
            <person name="Fargo D.C."/>
            <person name="Farman M.L."/>
            <person name="Gathman A.C."/>
            <person name="Goldberg J."/>
            <person name="Guigo R."/>
            <person name="Hoegger P.J."/>
            <person name="Hooker J.B."/>
            <person name="Huggins A."/>
            <person name="James T.Y."/>
            <person name="Kamada T."/>
            <person name="Kilaru S."/>
            <person name="Kodira C."/>
            <person name="Kues U."/>
            <person name="Kupfer D."/>
            <person name="Kwan H.S."/>
            <person name="Lomsadze A."/>
            <person name="Li W."/>
            <person name="Lilly W.W."/>
            <person name="Ma L.J."/>
            <person name="Mackey A.J."/>
            <person name="Manning G."/>
            <person name="Martin F."/>
            <person name="Muraguchi H."/>
            <person name="Natvig D.O."/>
            <person name="Palmerini H."/>
            <person name="Ramesh M.A."/>
            <person name="Rehmeyer C.J."/>
            <person name="Roe B.A."/>
            <person name="Shenoy N."/>
            <person name="Stanke M."/>
            <person name="Ter-Hovhannisyan V."/>
            <person name="Tunlid A."/>
            <person name="Velagapudi R."/>
            <person name="Vision T.J."/>
            <person name="Zeng Q."/>
            <person name="Zolan M.E."/>
            <person name="Pukkila P.J."/>
        </authorList>
    </citation>
    <scope>NUCLEOTIDE SEQUENCE [LARGE SCALE GENOMIC DNA]</scope>
    <source>
        <strain evidence="3">Okayama-7 / 130 / ATCC MYA-4618 / FGSC 9003</strain>
    </source>
</reference>
<dbReference type="Proteomes" id="UP000001861">
    <property type="component" value="Unassembled WGS sequence"/>
</dbReference>
<dbReference type="VEuPathDB" id="FungiDB:CC1G_14497"/>
<evidence type="ECO:0000313" key="3">
    <source>
        <dbReference type="Proteomes" id="UP000001861"/>
    </source>
</evidence>
<dbReference type="AlphaFoldDB" id="D6RLV7"/>
<dbReference type="KEGG" id="cci:CC1G_14497"/>
<feature type="compositionally biased region" description="Polar residues" evidence="1">
    <location>
        <begin position="23"/>
        <end position="35"/>
    </location>
</feature>
<keyword evidence="3" id="KW-1185">Reference proteome</keyword>
<comment type="caution">
    <text evidence="2">The sequence shown here is derived from an EMBL/GenBank/DDBJ whole genome shotgun (WGS) entry which is preliminary data.</text>
</comment>
<accession>D6RLV7</accession>
<dbReference type="EMBL" id="AACS02000004">
    <property type="protein sequence ID" value="EFI28005.1"/>
    <property type="molecule type" value="Genomic_DNA"/>
</dbReference>
<proteinExistence type="predicted"/>
<name>D6RLV7_COPC7</name>
<dbReference type="GeneID" id="9378729"/>
<evidence type="ECO:0000313" key="2">
    <source>
        <dbReference type="EMBL" id="EFI28005.1"/>
    </source>
</evidence>
<protein>
    <submittedName>
        <fullName evidence="2">Uncharacterized protein</fullName>
    </submittedName>
</protein>